<reference evidence="2" key="1">
    <citation type="submission" date="2022-04" db="EMBL/GenBank/DDBJ databases">
        <title>Paenibacillus mangrovi sp. nov., a novel endophytic bacterium isolated from bark of Kandelia candel.</title>
        <authorList>
            <person name="Tuo L."/>
        </authorList>
    </citation>
    <scope>NUCLEOTIDE SEQUENCE</scope>
    <source>
        <strain evidence="2">KQZ6P-2</strain>
    </source>
</reference>
<dbReference type="PANTHER" id="PTHR43162:SF1">
    <property type="entry name" value="PRESTALK A DIFFERENTIATION PROTEIN A"/>
    <property type="match status" value="1"/>
</dbReference>
<evidence type="ECO:0000313" key="2">
    <source>
        <dbReference type="EMBL" id="MCJ8013761.1"/>
    </source>
</evidence>
<gene>
    <name evidence="2" type="ORF">MUG84_18705</name>
</gene>
<dbReference type="Proteomes" id="UP001139347">
    <property type="component" value="Unassembled WGS sequence"/>
</dbReference>
<comment type="caution">
    <text evidence="2">The sequence shown here is derived from an EMBL/GenBank/DDBJ whole genome shotgun (WGS) entry which is preliminary data.</text>
</comment>
<feature type="domain" description="NAD(P)-binding" evidence="1">
    <location>
        <begin position="13"/>
        <end position="172"/>
    </location>
</feature>
<organism evidence="2 3">
    <name type="scientific">Paenibacillus mangrovi</name>
    <dbReference type="NCBI Taxonomy" id="2931978"/>
    <lineage>
        <taxon>Bacteria</taxon>
        <taxon>Bacillati</taxon>
        <taxon>Bacillota</taxon>
        <taxon>Bacilli</taxon>
        <taxon>Bacillales</taxon>
        <taxon>Paenibacillaceae</taxon>
        <taxon>Paenibacillus</taxon>
    </lineage>
</organism>
<sequence length="280" mass="30251">MNIRTGEKFLVLGGTGKTGRRVAERLTGQGLPVRIGSRSGEVPFDWENPSTWEAALHDVRAVYITYYPDLAVPGAADAIGSFARLAVENGIKRLVLLSGRGEEEAQLSELALQNSGAEWTILRASWFSQNFSENFLLDSVLSGTVALPVGDVKEPFIDADDIADVAVAALSDDRHIGKLYELTGPRLLTFAEAVREIANASGQDVRYVQISAESFTSALTQEGLPEDVISLLNYLFIQVLDGRNAHLTDGVQVSLGREPLDFADYAKKVAAAGIWGATQK</sequence>
<dbReference type="PANTHER" id="PTHR43162">
    <property type="match status" value="1"/>
</dbReference>
<dbReference type="SUPFAM" id="SSF51735">
    <property type="entry name" value="NAD(P)-binding Rossmann-fold domains"/>
    <property type="match status" value="1"/>
</dbReference>
<dbReference type="Gene3D" id="3.90.25.10">
    <property type="entry name" value="UDP-galactose 4-epimerase, domain 1"/>
    <property type="match status" value="1"/>
</dbReference>
<accession>A0A9X1WSE3</accession>
<protein>
    <submittedName>
        <fullName evidence="2">NmrA family transcriptional regulator</fullName>
    </submittedName>
</protein>
<evidence type="ECO:0000259" key="1">
    <source>
        <dbReference type="Pfam" id="PF13460"/>
    </source>
</evidence>
<dbReference type="AlphaFoldDB" id="A0A9X1WSE3"/>
<dbReference type="Pfam" id="PF13460">
    <property type="entry name" value="NAD_binding_10"/>
    <property type="match status" value="1"/>
</dbReference>
<evidence type="ECO:0000313" key="3">
    <source>
        <dbReference type="Proteomes" id="UP001139347"/>
    </source>
</evidence>
<dbReference type="EMBL" id="JALIRP010000007">
    <property type="protein sequence ID" value="MCJ8013761.1"/>
    <property type="molecule type" value="Genomic_DNA"/>
</dbReference>
<dbReference type="InterPro" id="IPR051604">
    <property type="entry name" value="Ergot_Alk_Oxidoreductase"/>
</dbReference>
<proteinExistence type="predicted"/>
<keyword evidence="3" id="KW-1185">Reference proteome</keyword>
<dbReference type="InterPro" id="IPR016040">
    <property type="entry name" value="NAD(P)-bd_dom"/>
</dbReference>
<dbReference type="InterPro" id="IPR036291">
    <property type="entry name" value="NAD(P)-bd_dom_sf"/>
</dbReference>
<name>A0A9X1WSE3_9BACL</name>
<dbReference type="Gene3D" id="3.40.50.720">
    <property type="entry name" value="NAD(P)-binding Rossmann-like Domain"/>
    <property type="match status" value="1"/>
</dbReference>
<dbReference type="RefSeq" id="WP_244727556.1">
    <property type="nucleotide sequence ID" value="NZ_JALIRP010000007.1"/>
</dbReference>